<dbReference type="EMBL" id="JAPMSZ010000011">
    <property type="protein sequence ID" value="KAJ5084042.1"/>
    <property type="molecule type" value="Genomic_DNA"/>
</dbReference>
<reference evidence="2" key="1">
    <citation type="submission" date="2022-11" db="EMBL/GenBank/DDBJ databases">
        <authorList>
            <person name="Petersen C."/>
        </authorList>
    </citation>
    <scope>NUCLEOTIDE SEQUENCE</scope>
    <source>
        <strain evidence="2">IBT 34128</strain>
    </source>
</reference>
<dbReference type="OrthoDB" id="2129288at2759"/>
<accession>A0A9W9ELH9</accession>
<evidence type="ECO:0000259" key="1">
    <source>
        <dbReference type="Pfam" id="PF14832"/>
    </source>
</evidence>
<protein>
    <recommendedName>
        <fullName evidence="1">Tautomerase cis-CaaD-like domain-containing protein</fullName>
    </recommendedName>
</protein>
<sequence>MYTDLGLPVFYPFVRIVITHIALRIPDAAASYRRTTFQIDKILKLHVADKGCDGVYHVAETERRLWKISGMIPPPYQSEAERLWAEENQATPYDGAY</sequence>
<dbReference type="InterPro" id="IPR028116">
    <property type="entry name" value="Cis-CaaD-like"/>
</dbReference>
<dbReference type="Pfam" id="PF14832">
    <property type="entry name" value="Tautomerase_3"/>
    <property type="match status" value="1"/>
</dbReference>
<dbReference type="InterPro" id="IPR014347">
    <property type="entry name" value="Tautomerase/MIF_sf"/>
</dbReference>
<dbReference type="AlphaFoldDB" id="A0A9W9ELH9"/>
<organism evidence="2 3">
    <name type="scientific">Penicillium alfredii</name>
    <dbReference type="NCBI Taxonomy" id="1506179"/>
    <lineage>
        <taxon>Eukaryota</taxon>
        <taxon>Fungi</taxon>
        <taxon>Dikarya</taxon>
        <taxon>Ascomycota</taxon>
        <taxon>Pezizomycotina</taxon>
        <taxon>Eurotiomycetes</taxon>
        <taxon>Eurotiomycetidae</taxon>
        <taxon>Eurotiales</taxon>
        <taxon>Aspergillaceae</taxon>
        <taxon>Penicillium</taxon>
    </lineage>
</organism>
<dbReference type="Gene3D" id="3.30.429.10">
    <property type="entry name" value="Macrophage Migration Inhibitory Factor"/>
    <property type="match status" value="1"/>
</dbReference>
<evidence type="ECO:0000313" key="2">
    <source>
        <dbReference type="EMBL" id="KAJ5084042.1"/>
    </source>
</evidence>
<keyword evidence="3" id="KW-1185">Reference proteome</keyword>
<dbReference type="Proteomes" id="UP001141434">
    <property type="component" value="Unassembled WGS sequence"/>
</dbReference>
<feature type="domain" description="Tautomerase cis-CaaD-like" evidence="1">
    <location>
        <begin position="12"/>
        <end position="89"/>
    </location>
</feature>
<reference evidence="2" key="2">
    <citation type="journal article" date="2023" name="IMA Fungus">
        <title>Comparative genomic study of the Penicillium genus elucidates a diverse pangenome and 15 lateral gene transfer events.</title>
        <authorList>
            <person name="Petersen C."/>
            <person name="Sorensen T."/>
            <person name="Nielsen M.R."/>
            <person name="Sondergaard T.E."/>
            <person name="Sorensen J.L."/>
            <person name="Fitzpatrick D.A."/>
            <person name="Frisvad J.C."/>
            <person name="Nielsen K.L."/>
        </authorList>
    </citation>
    <scope>NUCLEOTIDE SEQUENCE</scope>
    <source>
        <strain evidence="2">IBT 34128</strain>
    </source>
</reference>
<dbReference type="GeneID" id="81398315"/>
<comment type="caution">
    <text evidence="2">The sequence shown here is derived from an EMBL/GenBank/DDBJ whole genome shotgun (WGS) entry which is preliminary data.</text>
</comment>
<proteinExistence type="predicted"/>
<name>A0A9W9ELH9_9EURO</name>
<gene>
    <name evidence="2" type="ORF">NUU61_008621</name>
</gene>
<dbReference type="RefSeq" id="XP_056507439.1">
    <property type="nucleotide sequence ID" value="XM_056659146.1"/>
</dbReference>
<evidence type="ECO:0000313" key="3">
    <source>
        <dbReference type="Proteomes" id="UP001141434"/>
    </source>
</evidence>